<organism evidence="2 4">
    <name type="scientific">Leclercia adecarboxylata</name>
    <dbReference type="NCBI Taxonomy" id="83655"/>
    <lineage>
        <taxon>Bacteria</taxon>
        <taxon>Pseudomonadati</taxon>
        <taxon>Pseudomonadota</taxon>
        <taxon>Gammaproteobacteria</taxon>
        <taxon>Enterobacterales</taxon>
        <taxon>Enterobacteriaceae</taxon>
        <taxon>Leclercia</taxon>
    </lineage>
</organism>
<dbReference type="Proteomes" id="UP000310719">
    <property type="component" value="Chromosome"/>
</dbReference>
<sequence length="82" mass="10028">MYIYFFSNDITHMEKKRICNHLSIRYQYSPSSPFYLVYIYEWRSGKYISSVASNSKESLFKQLKEYAQLNEQEQAHLRRFIL</sequence>
<evidence type="ECO:0000313" key="2">
    <source>
        <dbReference type="EMBL" id="VTP69483.1"/>
    </source>
</evidence>
<reference evidence="2 4" key="3">
    <citation type="submission" date="2019-05" db="EMBL/GenBank/DDBJ databases">
        <authorList>
            <consortium name="Pathogen Informatics"/>
        </authorList>
    </citation>
    <scope>NUCLEOTIDE SEQUENCE [LARGE SCALE GENOMIC DNA]</scope>
    <source>
        <strain evidence="2 4">NCTC13032</strain>
    </source>
</reference>
<gene>
    <name evidence="1" type="ORF">CRX53_00070</name>
    <name evidence="2" type="ORF">NCTC13032_04386</name>
</gene>
<evidence type="ECO:0000313" key="1">
    <source>
        <dbReference type="EMBL" id="PHH07193.1"/>
    </source>
</evidence>
<dbReference type="EMBL" id="LR590464">
    <property type="protein sequence ID" value="VTP69483.1"/>
    <property type="molecule type" value="Genomic_DNA"/>
</dbReference>
<dbReference type="Proteomes" id="UP000222768">
    <property type="component" value="Unassembled WGS sequence"/>
</dbReference>
<dbReference type="EMBL" id="PDLK01000001">
    <property type="protein sequence ID" value="PHH07193.1"/>
    <property type="molecule type" value="Genomic_DNA"/>
</dbReference>
<accession>A0A4V6JIT5</accession>
<reference evidence="3" key="1">
    <citation type="submission" date="2017-09" db="EMBL/GenBank/DDBJ databases">
        <title>FDA dAtabase for Regulatory Grade micrObial Sequences (FDA-ARGOS): Supporting development and validation of Infectious Disease Dx tests.</title>
        <authorList>
            <person name="Minogue T."/>
            <person name="Wolcott M."/>
            <person name="Wasieloski L."/>
            <person name="Aguilar W."/>
            <person name="Moore D."/>
            <person name="Tallon L."/>
            <person name="Sadzewicz L."/>
            <person name="Ott S."/>
            <person name="Zhao X."/>
            <person name="Nagaraj S."/>
            <person name="Vavikolanu K."/>
            <person name="Aluvathingal J."/>
            <person name="Nadendla S."/>
            <person name="Sichtig H."/>
        </authorList>
    </citation>
    <scope>NUCLEOTIDE SEQUENCE [LARGE SCALE GENOMIC DNA]</scope>
    <source>
        <strain evidence="3">FDAARGOS_404</strain>
    </source>
</reference>
<protein>
    <submittedName>
        <fullName evidence="2">Uncharacterized protein</fullName>
    </submittedName>
</protein>
<evidence type="ECO:0000313" key="4">
    <source>
        <dbReference type="Proteomes" id="UP000310719"/>
    </source>
</evidence>
<reference evidence="1" key="2">
    <citation type="submission" date="2017-09" db="EMBL/GenBank/DDBJ databases">
        <title>FDA dAtabase for Regulatory Grade micrObial Sequences (FDA-ARGOS): Supporting development and validation of Infectious Disease Dx tests.</title>
        <authorList>
            <person name="Minogue T."/>
            <person name="Wolcott M."/>
            <person name="Wasieloski L."/>
            <person name="Aguilar W."/>
            <person name="Moore D."/>
            <person name="Tallon L.J."/>
            <person name="Sadzewicz L."/>
            <person name="Ott S."/>
            <person name="Zhao X."/>
            <person name="Nagaraj S."/>
            <person name="Vavikolanu K."/>
            <person name="Aluvathingal J."/>
            <person name="Nadendla S."/>
            <person name="Sichtig H."/>
        </authorList>
    </citation>
    <scope>NUCLEOTIDE SEQUENCE</scope>
    <source>
        <strain evidence="1">FDAARGOS_404</strain>
    </source>
</reference>
<dbReference type="AlphaFoldDB" id="A0A4V6JIT5"/>
<proteinExistence type="predicted"/>
<name>A0A4V6JIT5_9ENTR</name>
<evidence type="ECO:0000313" key="3">
    <source>
        <dbReference type="Proteomes" id="UP000222768"/>
    </source>
</evidence>